<evidence type="ECO:0000313" key="1">
    <source>
        <dbReference type="EMBL" id="KAE9382919.1"/>
    </source>
</evidence>
<accession>A0A6A4GBN5</accession>
<name>A0A6A4GBN5_9AGAR</name>
<dbReference type="EMBL" id="ML770855">
    <property type="protein sequence ID" value="KAE9382919.1"/>
    <property type="molecule type" value="Genomic_DNA"/>
</dbReference>
<protein>
    <submittedName>
        <fullName evidence="1">Uncharacterized protein</fullName>
    </submittedName>
</protein>
<evidence type="ECO:0000313" key="2">
    <source>
        <dbReference type="Proteomes" id="UP000799118"/>
    </source>
</evidence>
<dbReference type="Proteomes" id="UP000799118">
    <property type="component" value="Unassembled WGS sequence"/>
</dbReference>
<dbReference type="AlphaFoldDB" id="A0A6A4GBN5"/>
<gene>
    <name evidence="1" type="ORF">BT96DRAFT_144327</name>
</gene>
<organism evidence="1 2">
    <name type="scientific">Gymnopus androsaceus JB14</name>
    <dbReference type="NCBI Taxonomy" id="1447944"/>
    <lineage>
        <taxon>Eukaryota</taxon>
        <taxon>Fungi</taxon>
        <taxon>Dikarya</taxon>
        <taxon>Basidiomycota</taxon>
        <taxon>Agaricomycotina</taxon>
        <taxon>Agaricomycetes</taxon>
        <taxon>Agaricomycetidae</taxon>
        <taxon>Agaricales</taxon>
        <taxon>Marasmiineae</taxon>
        <taxon>Omphalotaceae</taxon>
        <taxon>Gymnopus</taxon>
    </lineage>
</organism>
<keyword evidence="2" id="KW-1185">Reference proteome</keyword>
<proteinExistence type="predicted"/>
<sequence length="85" mass="9289">MTSLRNASLFPLLLQSRTFSQILPAQTASKPVCTSQERNLMKILDPGCSFDAQIGGSRNIIFLKLLGSKAHSRALQLVGLGYDRP</sequence>
<reference evidence="1" key="1">
    <citation type="journal article" date="2019" name="Environ. Microbiol.">
        <title>Fungal ecological strategies reflected in gene transcription - a case study of two litter decomposers.</title>
        <authorList>
            <person name="Barbi F."/>
            <person name="Kohler A."/>
            <person name="Barry K."/>
            <person name="Baskaran P."/>
            <person name="Daum C."/>
            <person name="Fauchery L."/>
            <person name="Ihrmark K."/>
            <person name="Kuo A."/>
            <person name="LaButti K."/>
            <person name="Lipzen A."/>
            <person name="Morin E."/>
            <person name="Grigoriev I.V."/>
            <person name="Henrissat B."/>
            <person name="Lindahl B."/>
            <person name="Martin F."/>
        </authorList>
    </citation>
    <scope>NUCLEOTIDE SEQUENCE</scope>
    <source>
        <strain evidence="1">JB14</strain>
    </source>
</reference>